<feature type="compositionally biased region" description="Basic residues" evidence="1">
    <location>
        <begin position="8"/>
        <end position="18"/>
    </location>
</feature>
<proteinExistence type="predicted"/>
<gene>
    <name evidence="2" type="ORF">EZS28_046851</name>
</gene>
<feature type="compositionally biased region" description="Polar residues" evidence="1">
    <location>
        <begin position="54"/>
        <end position="91"/>
    </location>
</feature>
<dbReference type="EMBL" id="SNRW01031118">
    <property type="protein sequence ID" value="KAA6357622.1"/>
    <property type="molecule type" value="Genomic_DNA"/>
</dbReference>
<name>A0A5J4TIG6_9EUKA</name>
<protein>
    <submittedName>
        <fullName evidence="2">Uncharacterized protein</fullName>
    </submittedName>
</protein>
<feature type="region of interest" description="Disordered" evidence="1">
    <location>
        <begin position="1"/>
        <end position="111"/>
    </location>
</feature>
<evidence type="ECO:0000313" key="3">
    <source>
        <dbReference type="Proteomes" id="UP000324800"/>
    </source>
</evidence>
<sequence length="168" mass="18999">PKMDNIKKKVGRPKKRTRQQLDNTDDGQIELQAEEVEEESDSVSDDPIPVSGWKQDQQSPSSQKAKYNTRSPRTPNSTKYSSKIINSQKSSANKEQEKPNQVQGNEYGGYINNGNQNTFDSYEMNGDSLDFTLSMDGIFNDELNMGNEYGDLEGDSFGNMYDSSMQNW</sequence>
<comment type="caution">
    <text evidence="2">The sequence shown here is derived from an EMBL/GenBank/DDBJ whole genome shotgun (WGS) entry which is preliminary data.</text>
</comment>
<feature type="non-terminal residue" evidence="2">
    <location>
        <position position="1"/>
    </location>
</feature>
<organism evidence="2 3">
    <name type="scientific">Streblomastix strix</name>
    <dbReference type="NCBI Taxonomy" id="222440"/>
    <lineage>
        <taxon>Eukaryota</taxon>
        <taxon>Metamonada</taxon>
        <taxon>Preaxostyla</taxon>
        <taxon>Oxymonadida</taxon>
        <taxon>Streblomastigidae</taxon>
        <taxon>Streblomastix</taxon>
    </lineage>
</organism>
<dbReference type="AlphaFoldDB" id="A0A5J4TIG6"/>
<accession>A0A5J4TIG6</accession>
<reference evidence="2 3" key="1">
    <citation type="submission" date="2019-03" db="EMBL/GenBank/DDBJ databases">
        <title>Single cell metagenomics reveals metabolic interactions within the superorganism composed of flagellate Streblomastix strix and complex community of Bacteroidetes bacteria on its surface.</title>
        <authorList>
            <person name="Treitli S.C."/>
            <person name="Kolisko M."/>
            <person name="Husnik F."/>
            <person name="Keeling P."/>
            <person name="Hampl V."/>
        </authorList>
    </citation>
    <scope>NUCLEOTIDE SEQUENCE [LARGE SCALE GENOMIC DNA]</scope>
    <source>
        <strain evidence="2">ST1C</strain>
    </source>
</reference>
<evidence type="ECO:0000313" key="2">
    <source>
        <dbReference type="EMBL" id="KAA6357622.1"/>
    </source>
</evidence>
<evidence type="ECO:0000256" key="1">
    <source>
        <dbReference type="SAM" id="MobiDB-lite"/>
    </source>
</evidence>
<feature type="compositionally biased region" description="Acidic residues" evidence="1">
    <location>
        <begin position="23"/>
        <end position="44"/>
    </location>
</feature>
<dbReference type="Proteomes" id="UP000324800">
    <property type="component" value="Unassembled WGS sequence"/>
</dbReference>